<protein>
    <submittedName>
        <fullName evidence="2">Uncharacterized protein</fullName>
    </submittedName>
</protein>
<reference evidence="2" key="1">
    <citation type="journal article" date="2020" name="mSystems">
        <title>Genome- and Community-Level Interaction Insights into Carbon Utilization and Element Cycling Functions of Hydrothermarchaeota in Hydrothermal Sediment.</title>
        <authorList>
            <person name="Zhou Z."/>
            <person name="Liu Y."/>
            <person name="Xu W."/>
            <person name="Pan J."/>
            <person name="Luo Z.H."/>
            <person name="Li M."/>
        </authorList>
    </citation>
    <scope>NUCLEOTIDE SEQUENCE [LARGE SCALE GENOMIC DNA]</scope>
    <source>
        <strain evidence="2">SpSt-456</strain>
    </source>
</reference>
<feature type="compositionally biased region" description="Basic and acidic residues" evidence="1">
    <location>
        <begin position="165"/>
        <end position="175"/>
    </location>
</feature>
<accession>A0A832A5H6</accession>
<name>A0A832A5H6_9BACT</name>
<evidence type="ECO:0000256" key="1">
    <source>
        <dbReference type="SAM" id="MobiDB-lite"/>
    </source>
</evidence>
<dbReference type="AlphaFoldDB" id="A0A832A5H6"/>
<organism evidence="2">
    <name type="scientific">Desulfacinum infernum</name>
    <dbReference type="NCBI Taxonomy" id="35837"/>
    <lineage>
        <taxon>Bacteria</taxon>
        <taxon>Pseudomonadati</taxon>
        <taxon>Thermodesulfobacteriota</taxon>
        <taxon>Syntrophobacteria</taxon>
        <taxon>Syntrophobacterales</taxon>
        <taxon>Syntrophobacteraceae</taxon>
        <taxon>Desulfacinum</taxon>
    </lineage>
</organism>
<feature type="region of interest" description="Disordered" evidence="1">
    <location>
        <begin position="159"/>
        <end position="236"/>
    </location>
</feature>
<evidence type="ECO:0000313" key="2">
    <source>
        <dbReference type="EMBL" id="HFK97114.1"/>
    </source>
</evidence>
<gene>
    <name evidence="2" type="ORF">ENS06_07285</name>
</gene>
<dbReference type="EMBL" id="DSTK01000021">
    <property type="protein sequence ID" value="HFK97114.1"/>
    <property type="molecule type" value="Genomic_DNA"/>
</dbReference>
<comment type="caution">
    <text evidence="2">The sequence shown here is derived from an EMBL/GenBank/DDBJ whole genome shotgun (WGS) entry which is preliminary data.</text>
</comment>
<sequence length="236" mass="26210">MPHYADVVHQTSTRVRIKMKHKVRDPAFYRHVQETVADIPGVAAVRANPATGSFLFTGTNLNAEIIMEALARKTPLRFEAPPAGHPVQRAIRPFMTLDQKFKRMTSGEVGLTEAGFLALLAIGVIQILRGNITAPPWYTAFWYAFGVFSKALVEKYTPSSPKSFKPHEEPVRETYEPGPEVDTSEGEIQPPSPKRTRKRSRAEVHSTESDSPPSESLAADVESQLIEDQSIDVDVD</sequence>
<proteinExistence type="predicted"/>